<dbReference type="Pfam" id="PF25443">
    <property type="entry name" value="ANG-1"/>
    <property type="match status" value="1"/>
</dbReference>
<keyword evidence="3" id="KW-0037">Angiogenesis</keyword>
<dbReference type="NCBIfam" id="NF040941">
    <property type="entry name" value="GGGWT_bact"/>
    <property type="match status" value="1"/>
</dbReference>
<dbReference type="InterPro" id="IPR014716">
    <property type="entry name" value="Fibrinogen_a/b/g_C_1"/>
</dbReference>
<feature type="region of interest" description="Disordered" evidence="9">
    <location>
        <begin position="78"/>
        <end position="109"/>
    </location>
</feature>
<reference evidence="12 13" key="1">
    <citation type="submission" date="2024-06" db="EMBL/GenBank/DDBJ databases">
        <authorList>
            <person name="Pan Q."/>
            <person name="Wen M."/>
            <person name="Jouanno E."/>
            <person name="Zahm M."/>
            <person name="Klopp C."/>
            <person name="Cabau C."/>
            <person name="Louis A."/>
            <person name="Berthelot C."/>
            <person name="Parey E."/>
            <person name="Roest Crollius H."/>
            <person name="Montfort J."/>
            <person name="Robinson-Rechavi M."/>
            <person name="Bouchez O."/>
            <person name="Lampietro C."/>
            <person name="Lopez Roques C."/>
            <person name="Donnadieu C."/>
            <person name="Postlethwait J."/>
            <person name="Bobe J."/>
            <person name="Verreycken H."/>
            <person name="Guiguen Y."/>
        </authorList>
    </citation>
    <scope>NUCLEOTIDE SEQUENCE [LARGE SCALE GENOMIC DNA]</scope>
    <source>
        <strain evidence="12">Up_M1</strain>
        <tissue evidence="12">Testis</tissue>
    </source>
</reference>
<dbReference type="InterPro" id="IPR002181">
    <property type="entry name" value="Fibrinogen_a/b/g_C_dom"/>
</dbReference>
<evidence type="ECO:0000256" key="9">
    <source>
        <dbReference type="SAM" id="MobiDB-lite"/>
    </source>
</evidence>
<keyword evidence="2" id="KW-0964">Secreted</keyword>
<keyword evidence="6" id="KW-1015">Disulfide bond</keyword>
<feature type="compositionally biased region" description="Low complexity" evidence="9">
    <location>
        <begin position="92"/>
        <end position="105"/>
    </location>
</feature>
<evidence type="ECO:0000256" key="3">
    <source>
        <dbReference type="ARBA" id="ARBA00022657"/>
    </source>
</evidence>
<dbReference type="AlphaFoldDB" id="A0ABD0XIK3"/>
<dbReference type="SMART" id="SM00186">
    <property type="entry name" value="FBG"/>
    <property type="match status" value="1"/>
</dbReference>
<dbReference type="PANTHER" id="PTHR47221">
    <property type="entry name" value="FIBRINOGEN ALPHA CHAIN"/>
    <property type="match status" value="1"/>
</dbReference>
<dbReference type="CDD" id="cd00087">
    <property type="entry name" value="FReD"/>
    <property type="match status" value="1"/>
</dbReference>
<dbReference type="GO" id="GO:0005576">
    <property type="term" value="C:extracellular region"/>
    <property type="evidence" value="ECO:0007669"/>
    <property type="project" value="UniProtKB-SubCell"/>
</dbReference>
<evidence type="ECO:0000256" key="6">
    <source>
        <dbReference type="ARBA" id="ARBA00023157"/>
    </source>
</evidence>
<dbReference type="PROSITE" id="PS51257">
    <property type="entry name" value="PROKAR_LIPOPROTEIN"/>
    <property type="match status" value="1"/>
</dbReference>
<evidence type="ECO:0000313" key="12">
    <source>
        <dbReference type="EMBL" id="KAL0985288.1"/>
    </source>
</evidence>
<dbReference type="PROSITE" id="PS51406">
    <property type="entry name" value="FIBRINOGEN_C_2"/>
    <property type="match status" value="1"/>
</dbReference>
<dbReference type="Proteomes" id="UP001557470">
    <property type="component" value="Unassembled WGS sequence"/>
</dbReference>
<dbReference type="Gene3D" id="3.90.215.10">
    <property type="entry name" value="Gamma Fibrinogen, chain A, domain 1"/>
    <property type="match status" value="1"/>
</dbReference>
<evidence type="ECO:0000256" key="7">
    <source>
        <dbReference type="ARBA" id="ARBA00023180"/>
    </source>
</evidence>
<evidence type="ECO:0000256" key="8">
    <source>
        <dbReference type="SAM" id="Coils"/>
    </source>
</evidence>
<dbReference type="FunFam" id="3.90.215.10:FF:000001">
    <property type="entry name" value="Tenascin isoform 1"/>
    <property type="match status" value="1"/>
</dbReference>
<keyword evidence="7" id="KW-0325">Glycoprotein</keyword>
<feature type="chain" id="PRO_5044781252" description="Fibrinogen C-terminal domain-containing protein" evidence="10">
    <location>
        <begin position="33"/>
        <end position="556"/>
    </location>
</feature>
<feature type="signal peptide" evidence="10">
    <location>
        <begin position="1"/>
        <end position="32"/>
    </location>
</feature>
<protein>
    <recommendedName>
        <fullName evidence="11">Fibrinogen C-terminal domain-containing protein</fullName>
    </recommendedName>
</protein>
<evidence type="ECO:0000256" key="1">
    <source>
        <dbReference type="ARBA" id="ARBA00004613"/>
    </source>
</evidence>
<dbReference type="Pfam" id="PF00147">
    <property type="entry name" value="Fibrinogen_C"/>
    <property type="match status" value="1"/>
</dbReference>
<keyword evidence="5 8" id="KW-0175">Coiled coil</keyword>
<dbReference type="Gene3D" id="4.10.530.10">
    <property type="entry name" value="Gamma-fibrinogen Carboxyl Terminal Fragment, domain 2"/>
    <property type="match status" value="1"/>
</dbReference>
<dbReference type="PROSITE" id="PS00514">
    <property type="entry name" value="FIBRINOGEN_C_1"/>
    <property type="match status" value="1"/>
</dbReference>
<dbReference type="FunFam" id="4.10.530.10:FF:000001">
    <property type="entry name" value="angiopoietin-2 isoform X1"/>
    <property type="match status" value="1"/>
</dbReference>
<organism evidence="12 13">
    <name type="scientific">Umbra pygmaea</name>
    <name type="common">Eastern mudminnow</name>
    <dbReference type="NCBI Taxonomy" id="75934"/>
    <lineage>
        <taxon>Eukaryota</taxon>
        <taxon>Metazoa</taxon>
        <taxon>Chordata</taxon>
        <taxon>Craniata</taxon>
        <taxon>Vertebrata</taxon>
        <taxon>Euteleostomi</taxon>
        <taxon>Actinopterygii</taxon>
        <taxon>Neopterygii</taxon>
        <taxon>Teleostei</taxon>
        <taxon>Protacanthopterygii</taxon>
        <taxon>Esociformes</taxon>
        <taxon>Umbridae</taxon>
        <taxon>Umbra</taxon>
    </lineage>
</organism>
<accession>A0ABD0XIK3</accession>
<dbReference type="EMBL" id="JAGEUA010000004">
    <property type="protein sequence ID" value="KAL0985288.1"/>
    <property type="molecule type" value="Genomic_DNA"/>
</dbReference>
<keyword evidence="4 10" id="KW-0732">Signal</keyword>
<dbReference type="PANTHER" id="PTHR47221:SF6">
    <property type="entry name" value="FIBRINOGEN ALPHA CHAIN"/>
    <property type="match status" value="1"/>
</dbReference>
<dbReference type="InterPro" id="IPR020837">
    <property type="entry name" value="Fibrinogen_CS"/>
</dbReference>
<evidence type="ECO:0000256" key="10">
    <source>
        <dbReference type="SAM" id="SignalP"/>
    </source>
</evidence>
<proteinExistence type="predicted"/>
<gene>
    <name evidence="12" type="ORF">UPYG_G00155060</name>
</gene>
<comment type="subcellular location">
    <subcellularLocation>
        <location evidence="1">Secreted</location>
    </subcellularLocation>
</comment>
<feature type="coiled-coil region" evidence="8">
    <location>
        <begin position="226"/>
        <end position="253"/>
    </location>
</feature>
<sequence length="556" mass="62794">MLRDFLSCQTWQPFCYPLWVAALLLLTGCVSLEELPRGSGHMAGRVFLSYPSGSAAGGQTSIQQEPCTYTFLLPTPSTSGGNRPCWSEVEGSSSASSSQDQSQYQGNPLKGDAPLLDDIQADPAQEIPSQRLQHLELVMVNYTQWLKKVEKTMKESLKFEMAQLQQSAVLNHTVAILGLGTNILTQTVQQTLILTDMETQVLNRTSMLEIQLLKNSLSTNKLETRLLHQTTNISNLQKNNRLLEQKLEEMESRHQEFLFTMRQEMASLDQLVAQQSSVITGLQNHLDQAAGNNTILLNLQQHLRDTAHRILELCSRKSETGVVPNRNLAFKQRAPSHEESRFRDCSDIYKAGFNTSGVYTIYLNPQENKKVYCNMEAVGGGWIVIQRRSDGTMDFQRTWKEYKMGFGSLFGEHWLGNEFVFLLTNQRPYNLRVELMDWDGQQAFSQYDQFYIGSEKQNYRLSLKGHSGSAGRQSSLVINGADFSTKDVDNDNCICKCALMLTGGWWFDACGPSNLNGMYYSQDHNVGKLNGIKWHYFKGSSYSLHATAMLIRPADY</sequence>
<dbReference type="GO" id="GO:0001525">
    <property type="term" value="P:angiogenesis"/>
    <property type="evidence" value="ECO:0007669"/>
    <property type="project" value="UniProtKB-KW"/>
</dbReference>
<dbReference type="InterPro" id="IPR037579">
    <property type="entry name" value="FIB_ANG-like"/>
</dbReference>
<feature type="domain" description="Fibrinogen C-terminal" evidence="11">
    <location>
        <begin position="336"/>
        <end position="555"/>
    </location>
</feature>
<evidence type="ECO:0000256" key="2">
    <source>
        <dbReference type="ARBA" id="ARBA00022525"/>
    </source>
</evidence>
<dbReference type="SUPFAM" id="SSF56496">
    <property type="entry name" value="Fibrinogen C-terminal domain-like"/>
    <property type="match status" value="1"/>
</dbReference>
<dbReference type="InterPro" id="IPR057439">
    <property type="entry name" value="ANG-1/2/4"/>
</dbReference>
<evidence type="ECO:0000256" key="5">
    <source>
        <dbReference type="ARBA" id="ARBA00023054"/>
    </source>
</evidence>
<keyword evidence="13" id="KW-1185">Reference proteome</keyword>
<name>A0ABD0XIK3_UMBPY</name>
<evidence type="ECO:0000256" key="4">
    <source>
        <dbReference type="ARBA" id="ARBA00022729"/>
    </source>
</evidence>
<evidence type="ECO:0000313" key="13">
    <source>
        <dbReference type="Proteomes" id="UP001557470"/>
    </source>
</evidence>
<comment type="caution">
    <text evidence="12">The sequence shown here is derived from an EMBL/GenBank/DDBJ whole genome shotgun (WGS) entry which is preliminary data.</text>
</comment>
<dbReference type="InterPro" id="IPR036056">
    <property type="entry name" value="Fibrinogen-like_C"/>
</dbReference>
<evidence type="ECO:0000259" key="11">
    <source>
        <dbReference type="PROSITE" id="PS51406"/>
    </source>
</evidence>